<organism evidence="1 2">
    <name type="scientific">Smallanthus sonchifolius</name>
    <dbReference type="NCBI Taxonomy" id="185202"/>
    <lineage>
        <taxon>Eukaryota</taxon>
        <taxon>Viridiplantae</taxon>
        <taxon>Streptophyta</taxon>
        <taxon>Embryophyta</taxon>
        <taxon>Tracheophyta</taxon>
        <taxon>Spermatophyta</taxon>
        <taxon>Magnoliopsida</taxon>
        <taxon>eudicotyledons</taxon>
        <taxon>Gunneridae</taxon>
        <taxon>Pentapetalae</taxon>
        <taxon>asterids</taxon>
        <taxon>campanulids</taxon>
        <taxon>Asterales</taxon>
        <taxon>Asteraceae</taxon>
        <taxon>Asteroideae</taxon>
        <taxon>Heliantheae alliance</taxon>
        <taxon>Millerieae</taxon>
        <taxon>Smallanthus</taxon>
    </lineage>
</organism>
<dbReference type="Proteomes" id="UP001056120">
    <property type="component" value="Linkage Group LG05"/>
</dbReference>
<dbReference type="EMBL" id="CM042022">
    <property type="protein sequence ID" value="KAI3815414.1"/>
    <property type="molecule type" value="Genomic_DNA"/>
</dbReference>
<reference evidence="1 2" key="2">
    <citation type="journal article" date="2022" name="Mol. Ecol. Resour.">
        <title>The genomes of chicory, endive, great burdock and yacon provide insights into Asteraceae paleo-polyploidization history and plant inulin production.</title>
        <authorList>
            <person name="Fan W."/>
            <person name="Wang S."/>
            <person name="Wang H."/>
            <person name="Wang A."/>
            <person name="Jiang F."/>
            <person name="Liu H."/>
            <person name="Zhao H."/>
            <person name="Xu D."/>
            <person name="Zhang Y."/>
        </authorList>
    </citation>
    <scope>NUCLEOTIDE SEQUENCE [LARGE SCALE GENOMIC DNA]</scope>
    <source>
        <strain evidence="2">cv. Yunnan</strain>
        <tissue evidence="1">Leaves</tissue>
    </source>
</reference>
<name>A0ACB9J541_9ASTR</name>
<comment type="caution">
    <text evidence="1">The sequence shown here is derived from an EMBL/GenBank/DDBJ whole genome shotgun (WGS) entry which is preliminary data.</text>
</comment>
<sequence>MLKMEMNRMKEENMVLRQAVEQNMKDYQDLQTKFSIIRSSNQIKVANVVTANCLDPKAFLSLNGDYGNQEAKKVISAISPLQESEKAELGLSLRIQSNTTTSQHERDHHEANHKDLSESTTRFMPMQQSNLINPGNFGGDNIASNFANNWIASLANRKARVSVTARCEAATMNDGCQWRKYGQKIAKGNPCPRPYYRCAVSPSCPLRKQVQRCLEDMSILITTYEGNHNHPLPVGATAMASTTSAAGGSFMLLDSNNSLSPEPRAINQSRFTNYHMSSGIMNPNLSPYSSTNVRKMNPNEPSKGIVFHLTNNPIHPHHIPISNPSIQLGFPWMSNKFPSGSHISRSKQEDSNNNNTKSILAENMSAIASHPNFRVAVVAAISSIIHKESQITNNIHADGPTDRESDGSSSGGKTVSFIL</sequence>
<reference evidence="2" key="1">
    <citation type="journal article" date="2022" name="Mol. Ecol. Resour.">
        <title>The genomes of chicory, endive, great burdock and yacon provide insights into Asteraceae palaeo-polyploidization history and plant inulin production.</title>
        <authorList>
            <person name="Fan W."/>
            <person name="Wang S."/>
            <person name="Wang H."/>
            <person name="Wang A."/>
            <person name="Jiang F."/>
            <person name="Liu H."/>
            <person name="Zhao H."/>
            <person name="Xu D."/>
            <person name="Zhang Y."/>
        </authorList>
    </citation>
    <scope>NUCLEOTIDE SEQUENCE [LARGE SCALE GENOMIC DNA]</scope>
    <source>
        <strain evidence="2">cv. Yunnan</strain>
    </source>
</reference>
<gene>
    <name evidence="1" type="ORF">L1987_15081</name>
</gene>
<keyword evidence="2" id="KW-1185">Reference proteome</keyword>
<evidence type="ECO:0000313" key="1">
    <source>
        <dbReference type="EMBL" id="KAI3815414.1"/>
    </source>
</evidence>
<accession>A0ACB9J541</accession>
<protein>
    <submittedName>
        <fullName evidence="1">Uncharacterized protein</fullName>
    </submittedName>
</protein>
<evidence type="ECO:0000313" key="2">
    <source>
        <dbReference type="Proteomes" id="UP001056120"/>
    </source>
</evidence>
<proteinExistence type="predicted"/>